<gene>
    <name evidence="4" type="ORF">G7K_3201-t1</name>
</gene>
<comment type="caution">
    <text evidence="4">The sequence shown here is derived from an EMBL/GenBank/DDBJ whole genome shotgun (WGS) entry which is preliminary data.</text>
</comment>
<dbReference type="AlphaFoldDB" id="A0A0E9NI06"/>
<evidence type="ECO:0000313" key="5">
    <source>
        <dbReference type="Proteomes" id="UP000033140"/>
    </source>
</evidence>
<evidence type="ECO:0000313" key="4">
    <source>
        <dbReference type="EMBL" id="GAO49040.1"/>
    </source>
</evidence>
<dbReference type="CDD" id="cd14501">
    <property type="entry name" value="PFA-DSP"/>
    <property type="match status" value="1"/>
</dbReference>
<reference evidence="4 5" key="1">
    <citation type="journal article" date="2011" name="J. Gen. Appl. Microbiol.">
        <title>Draft genome sequencing of the enigmatic yeast Saitoella complicata.</title>
        <authorList>
            <person name="Nishida H."/>
            <person name="Hamamoto M."/>
            <person name="Sugiyama J."/>
        </authorList>
    </citation>
    <scope>NUCLEOTIDE SEQUENCE [LARGE SCALE GENOMIC DNA]</scope>
    <source>
        <strain evidence="4 5">NRRL Y-17804</strain>
    </source>
</reference>
<dbReference type="Proteomes" id="UP000033140">
    <property type="component" value="Unassembled WGS sequence"/>
</dbReference>
<dbReference type="PANTHER" id="PTHR31126:SF18">
    <property type="entry name" value="PROTEIN-TYROSINE-PHOSPHATASE"/>
    <property type="match status" value="1"/>
</dbReference>
<reference evidence="4 5" key="3">
    <citation type="journal article" date="2015" name="Genome Announc.">
        <title>Draft Genome Sequence of the Archiascomycetous Yeast Saitoella complicata.</title>
        <authorList>
            <person name="Yamauchi K."/>
            <person name="Kondo S."/>
            <person name="Hamamoto M."/>
            <person name="Takahashi Y."/>
            <person name="Ogura Y."/>
            <person name="Hayashi T."/>
            <person name="Nishida H."/>
        </authorList>
    </citation>
    <scope>NUCLEOTIDE SEQUENCE [LARGE SCALE GENOMIC DNA]</scope>
    <source>
        <strain evidence="4 5">NRRL Y-17804</strain>
    </source>
</reference>
<dbReference type="Pfam" id="PF03162">
    <property type="entry name" value="Y_phosphatase2"/>
    <property type="match status" value="1"/>
</dbReference>
<dbReference type="SUPFAM" id="SSF52799">
    <property type="entry name" value="(Phosphotyrosine protein) phosphatases II"/>
    <property type="match status" value="1"/>
</dbReference>
<name>A0A0E9NI06_SAICN</name>
<protein>
    <submittedName>
        <fullName evidence="4">Uncharacterized protein</fullName>
    </submittedName>
</protein>
<dbReference type="STRING" id="698492.A0A0E9NI06"/>
<keyword evidence="2" id="KW-0963">Cytoplasm</keyword>
<dbReference type="OMA" id="VWMDEEN"/>
<dbReference type="FunFam" id="3.90.190.10:FF:000035">
    <property type="entry name" value="Tyrosine phosphatase, putative"/>
    <property type="match status" value="1"/>
</dbReference>
<evidence type="ECO:0000256" key="1">
    <source>
        <dbReference type="ARBA" id="ARBA00004496"/>
    </source>
</evidence>
<dbReference type="GO" id="GO:0016791">
    <property type="term" value="F:phosphatase activity"/>
    <property type="evidence" value="ECO:0007669"/>
    <property type="project" value="TreeGrafter"/>
</dbReference>
<reference evidence="4 5" key="2">
    <citation type="journal article" date="2014" name="J. Gen. Appl. Microbiol.">
        <title>The early diverging ascomycetous budding yeast Saitoella complicata has three histone deacetylases belonging to the Clr6, Hos2, and Rpd3 lineages.</title>
        <authorList>
            <person name="Nishida H."/>
            <person name="Matsumoto T."/>
            <person name="Kondo S."/>
            <person name="Hamamoto M."/>
            <person name="Yoshikawa H."/>
        </authorList>
    </citation>
    <scope>NUCLEOTIDE SEQUENCE [LARGE SCALE GENOMIC DNA]</scope>
    <source>
        <strain evidence="4 5">NRRL Y-17804</strain>
    </source>
</reference>
<dbReference type="GO" id="GO:0005737">
    <property type="term" value="C:cytoplasm"/>
    <property type="evidence" value="ECO:0007669"/>
    <property type="project" value="UniProtKB-SubCell"/>
</dbReference>
<sequence length="209" mass="23838">MTTMIIPPFPLNPPDLFSPVVAPHIYRSGPLQPLNRPFLTPLNLRTIILLHADPTRTLQAYAAEQGIRLVQLGEAGWKPGDDGEGDEGGWRVMGEDVVREGIRQVLDRRNHPVLVIDSSGIQETGTLFGILRKLQHWSFASIVIEYRLFAGPNARYVNEQYIEIFDLGTLEIDEEHLPEWWVEQEKMWEEECRGVESKRKALEETPSNT</sequence>
<accession>A0A0E9NI06</accession>
<dbReference type="InterPro" id="IPR029021">
    <property type="entry name" value="Prot-tyrosine_phosphatase-like"/>
</dbReference>
<keyword evidence="5" id="KW-1185">Reference proteome</keyword>
<keyword evidence="3" id="KW-0378">Hydrolase</keyword>
<dbReference type="InterPro" id="IPR004861">
    <property type="entry name" value="Siw14-like"/>
</dbReference>
<organism evidence="4 5">
    <name type="scientific">Saitoella complicata (strain BCRC 22490 / CBS 7301 / JCM 7358 / NBRC 10748 / NRRL Y-17804)</name>
    <dbReference type="NCBI Taxonomy" id="698492"/>
    <lineage>
        <taxon>Eukaryota</taxon>
        <taxon>Fungi</taxon>
        <taxon>Dikarya</taxon>
        <taxon>Ascomycota</taxon>
        <taxon>Taphrinomycotina</taxon>
        <taxon>Taphrinomycotina incertae sedis</taxon>
        <taxon>Saitoella</taxon>
    </lineage>
</organism>
<evidence type="ECO:0000256" key="3">
    <source>
        <dbReference type="ARBA" id="ARBA00022801"/>
    </source>
</evidence>
<comment type="subcellular location">
    <subcellularLocation>
        <location evidence="1">Cytoplasm</location>
    </subcellularLocation>
</comment>
<dbReference type="PANTHER" id="PTHR31126">
    <property type="entry name" value="TYROSINE-PROTEIN PHOSPHATASE"/>
    <property type="match status" value="1"/>
</dbReference>
<dbReference type="EMBL" id="BACD03000019">
    <property type="protein sequence ID" value="GAO49040.1"/>
    <property type="molecule type" value="Genomic_DNA"/>
</dbReference>
<dbReference type="Gene3D" id="3.90.190.10">
    <property type="entry name" value="Protein tyrosine phosphatase superfamily"/>
    <property type="match status" value="1"/>
</dbReference>
<proteinExistence type="predicted"/>
<evidence type="ECO:0000256" key="2">
    <source>
        <dbReference type="ARBA" id="ARBA00022490"/>
    </source>
</evidence>